<dbReference type="GO" id="GO:0005829">
    <property type="term" value="C:cytosol"/>
    <property type="evidence" value="ECO:0007669"/>
    <property type="project" value="TreeGrafter"/>
</dbReference>
<accession>A0A449A8G7</accession>
<keyword evidence="7 11" id="KW-0418">Kinase</keyword>
<reference evidence="13 14" key="1">
    <citation type="submission" date="2019-01" db="EMBL/GenBank/DDBJ databases">
        <authorList>
            <consortium name="Pathogen Informatics"/>
        </authorList>
    </citation>
    <scope>NUCLEOTIDE SEQUENCE [LARGE SCALE GENOMIC DNA]</scope>
    <source>
        <strain evidence="13 14">NCTC10122</strain>
    </source>
</reference>
<feature type="domain" description="Thymidylate kinase-like" evidence="12">
    <location>
        <begin position="5"/>
        <end position="198"/>
    </location>
</feature>
<dbReference type="Gene3D" id="3.40.50.300">
    <property type="entry name" value="P-loop containing nucleotide triphosphate hydrolases"/>
    <property type="match status" value="1"/>
</dbReference>
<evidence type="ECO:0000256" key="6">
    <source>
        <dbReference type="ARBA" id="ARBA00022741"/>
    </source>
</evidence>
<dbReference type="RefSeq" id="WP_129687468.1">
    <property type="nucleotide sequence ID" value="NZ_LR214970.1"/>
</dbReference>
<feature type="binding site" evidence="11">
    <location>
        <begin position="7"/>
        <end position="14"/>
    </location>
    <ligand>
        <name>ATP</name>
        <dbReference type="ChEBI" id="CHEBI:30616"/>
    </ligand>
</feature>
<dbReference type="Proteomes" id="UP000290942">
    <property type="component" value="Chromosome"/>
</dbReference>
<evidence type="ECO:0000256" key="8">
    <source>
        <dbReference type="ARBA" id="ARBA00022840"/>
    </source>
</evidence>
<evidence type="ECO:0000256" key="9">
    <source>
        <dbReference type="ARBA" id="ARBA00048743"/>
    </source>
</evidence>
<keyword evidence="8 11" id="KW-0067">ATP-binding</keyword>
<evidence type="ECO:0000256" key="7">
    <source>
        <dbReference type="ARBA" id="ARBA00022777"/>
    </source>
</evidence>
<evidence type="ECO:0000256" key="3">
    <source>
        <dbReference type="ARBA" id="ARBA00017144"/>
    </source>
</evidence>
<evidence type="ECO:0000256" key="5">
    <source>
        <dbReference type="ARBA" id="ARBA00022727"/>
    </source>
</evidence>
<sequence>MFITFEGPDASGKTTILNKLIDFLNKNYPEIEFITTREPGGKHLVEAEKIREIILNKDSILSPEAEAILYSASRRIHLDRVVIPALSEQKLVICDRYVDSFYAYQGYARGLGLDYVKAMTNLVINGLMPDITVFFNITPEQSKARMNQERLIEQHDRLDCEGDNFHRKVYNGYLDLINQDPKRFLIINANQSIEEVFSDLKQQLFSNQKFINFLKNKGINVSE</sequence>
<name>A0A449A8G7_9BACT</name>
<protein>
    <recommendedName>
        <fullName evidence="3 11">Thymidylate kinase</fullName>
        <ecNumber evidence="2 11">2.7.4.9</ecNumber>
    </recommendedName>
    <alternativeName>
        <fullName evidence="11">dTMP kinase</fullName>
    </alternativeName>
</protein>
<dbReference type="SUPFAM" id="SSF52540">
    <property type="entry name" value="P-loop containing nucleoside triphosphate hydrolases"/>
    <property type="match status" value="1"/>
</dbReference>
<dbReference type="GO" id="GO:0004798">
    <property type="term" value="F:dTMP kinase activity"/>
    <property type="evidence" value="ECO:0007669"/>
    <property type="project" value="UniProtKB-UniRule"/>
</dbReference>
<organism evidence="13 14">
    <name type="scientific">Mycoplasmopsis bovigenitalium</name>
    <dbReference type="NCBI Taxonomy" id="2112"/>
    <lineage>
        <taxon>Bacteria</taxon>
        <taxon>Bacillati</taxon>
        <taxon>Mycoplasmatota</taxon>
        <taxon>Mycoplasmoidales</taxon>
        <taxon>Metamycoplasmataceae</taxon>
        <taxon>Mycoplasmopsis</taxon>
    </lineage>
</organism>
<dbReference type="Pfam" id="PF02223">
    <property type="entry name" value="Thymidylate_kin"/>
    <property type="match status" value="1"/>
</dbReference>
<dbReference type="HAMAP" id="MF_00165">
    <property type="entry name" value="Thymidylate_kinase"/>
    <property type="match status" value="1"/>
</dbReference>
<evidence type="ECO:0000256" key="2">
    <source>
        <dbReference type="ARBA" id="ARBA00012980"/>
    </source>
</evidence>
<proteinExistence type="inferred from homology"/>
<dbReference type="CDD" id="cd01672">
    <property type="entry name" value="TMPK"/>
    <property type="match status" value="1"/>
</dbReference>
<comment type="catalytic activity">
    <reaction evidence="9 11">
        <text>dTMP + ATP = dTDP + ADP</text>
        <dbReference type="Rhea" id="RHEA:13517"/>
        <dbReference type="ChEBI" id="CHEBI:30616"/>
        <dbReference type="ChEBI" id="CHEBI:58369"/>
        <dbReference type="ChEBI" id="CHEBI:63528"/>
        <dbReference type="ChEBI" id="CHEBI:456216"/>
        <dbReference type="EC" id="2.7.4.9"/>
    </reaction>
</comment>
<dbReference type="GO" id="GO:0006233">
    <property type="term" value="P:dTDP biosynthetic process"/>
    <property type="evidence" value="ECO:0007669"/>
    <property type="project" value="InterPro"/>
</dbReference>
<dbReference type="InterPro" id="IPR039430">
    <property type="entry name" value="Thymidylate_kin-like_dom"/>
</dbReference>
<evidence type="ECO:0000256" key="4">
    <source>
        <dbReference type="ARBA" id="ARBA00022679"/>
    </source>
</evidence>
<evidence type="ECO:0000259" key="12">
    <source>
        <dbReference type="Pfam" id="PF02223"/>
    </source>
</evidence>
<evidence type="ECO:0000256" key="11">
    <source>
        <dbReference type="HAMAP-Rule" id="MF_00165"/>
    </source>
</evidence>
<gene>
    <name evidence="13" type="primary">MCYN0832</name>
    <name evidence="11" type="synonym">tmk</name>
    <name evidence="13" type="ORF">NCTC10122_00113</name>
</gene>
<comment type="similarity">
    <text evidence="1 11">Belongs to the thymidylate kinase family.</text>
</comment>
<evidence type="ECO:0000256" key="1">
    <source>
        <dbReference type="ARBA" id="ARBA00009776"/>
    </source>
</evidence>
<comment type="function">
    <text evidence="10 11">Phosphorylation of dTMP to form dTDP in both de novo and salvage pathways of dTTP synthesis.</text>
</comment>
<dbReference type="EMBL" id="LR214970">
    <property type="protein sequence ID" value="VEU60521.1"/>
    <property type="molecule type" value="Genomic_DNA"/>
</dbReference>
<dbReference type="NCBIfam" id="TIGR00041">
    <property type="entry name" value="DTMP_kinase"/>
    <property type="match status" value="1"/>
</dbReference>
<evidence type="ECO:0000313" key="14">
    <source>
        <dbReference type="Proteomes" id="UP000290942"/>
    </source>
</evidence>
<dbReference type="FunFam" id="3.40.50.300:FF:000225">
    <property type="entry name" value="Thymidylate kinase"/>
    <property type="match status" value="1"/>
</dbReference>
<dbReference type="InterPro" id="IPR018094">
    <property type="entry name" value="Thymidylate_kinase"/>
</dbReference>
<keyword evidence="5 11" id="KW-0545">Nucleotide biosynthesis</keyword>
<dbReference type="AlphaFoldDB" id="A0A449A8G7"/>
<dbReference type="EC" id="2.7.4.9" evidence="2 11"/>
<dbReference type="PANTHER" id="PTHR10344">
    <property type="entry name" value="THYMIDYLATE KINASE"/>
    <property type="match status" value="1"/>
</dbReference>
<evidence type="ECO:0000256" key="10">
    <source>
        <dbReference type="ARBA" id="ARBA00057735"/>
    </source>
</evidence>
<dbReference type="GO" id="GO:0006235">
    <property type="term" value="P:dTTP biosynthetic process"/>
    <property type="evidence" value="ECO:0007669"/>
    <property type="project" value="UniProtKB-UniRule"/>
</dbReference>
<dbReference type="GO" id="GO:0005524">
    <property type="term" value="F:ATP binding"/>
    <property type="evidence" value="ECO:0007669"/>
    <property type="project" value="UniProtKB-UniRule"/>
</dbReference>
<dbReference type="GO" id="GO:0006227">
    <property type="term" value="P:dUDP biosynthetic process"/>
    <property type="evidence" value="ECO:0007669"/>
    <property type="project" value="TreeGrafter"/>
</dbReference>
<evidence type="ECO:0000313" key="13">
    <source>
        <dbReference type="EMBL" id="VEU60521.1"/>
    </source>
</evidence>
<dbReference type="PANTHER" id="PTHR10344:SF4">
    <property type="entry name" value="UMP-CMP KINASE 2, MITOCHONDRIAL"/>
    <property type="match status" value="1"/>
</dbReference>
<dbReference type="InterPro" id="IPR027417">
    <property type="entry name" value="P-loop_NTPase"/>
</dbReference>
<keyword evidence="6 11" id="KW-0547">Nucleotide-binding</keyword>
<keyword evidence="4 11" id="KW-0808">Transferase</keyword>